<evidence type="ECO:0000256" key="1">
    <source>
        <dbReference type="SAM" id="MobiDB-lite"/>
    </source>
</evidence>
<name>A0A7J5XYK6_DISMA</name>
<proteinExistence type="predicted"/>
<dbReference type="EMBL" id="JAAKFY010000019">
    <property type="protein sequence ID" value="KAF3841639.1"/>
    <property type="molecule type" value="Genomic_DNA"/>
</dbReference>
<feature type="compositionally biased region" description="Polar residues" evidence="1">
    <location>
        <begin position="35"/>
        <end position="52"/>
    </location>
</feature>
<keyword evidence="3" id="KW-1185">Reference proteome</keyword>
<organism evidence="2 3">
    <name type="scientific">Dissostichus mawsoni</name>
    <name type="common">Antarctic cod</name>
    <dbReference type="NCBI Taxonomy" id="36200"/>
    <lineage>
        <taxon>Eukaryota</taxon>
        <taxon>Metazoa</taxon>
        <taxon>Chordata</taxon>
        <taxon>Craniata</taxon>
        <taxon>Vertebrata</taxon>
        <taxon>Euteleostomi</taxon>
        <taxon>Actinopterygii</taxon>
        <taxon>Neopterygii</taxon>
        <taxon>Teleostei</taxon>
        <taxon>Neoteleostei</taxon>
        <taxon>Acanthomorphata</taxon>
        <taxon>Eupercaria</taxon>
        <taxon>Perciformes</taxon>
        <taxon>Notothenioidei</taxon>
        <taxon>Nototheniidae</taxon>
        <taxon>Dissostichus</taxon>
    </lineage>
</organism>
<dbReference type="Proteomes" id="UP000518266">
    <property type="component" value="Unassembled WGS sequence"/>
</dbReference>
<accession>A0A7J5XYK6</accession>
<protein>
    <submittedName>
        <fullName evidence="2">Uncharacterized protein</fullName>
    </submittedName>
</protein>
<dbReference type="AlphaFoldDB" id="A0A7J5XYK6"/>
<comment type="caution">
    <text evidence="2">The sequence shown here is derived from an EMBL/GenBank/DDBJ whole genome shotgun (WGS) entry which is preliminary data.</text>
</comment>
<feature type="region of interest" description="Disordered" evidence="1">
    <location>
        <begin position="30"/>
        <end position="65"/>
    </location>
</feature>
<reference evidence="2 3" key="1">
    <citation type="submission" date="2020-03" db="EMBL/GenBank/DDBJ databases">
        <title>Dissostichus mawsoni Genome sequencing and assembly.</title>
        <authorList>
            <person name="Park H."/>
        </authorList>
    </citation>
    <scope>NUCLEOTIDE SEQUENCE [LARGE SCALE GENOMIC DNA]</scope>
    <source>
        <strain evidence="2">DM0001</strain>
        <tissue evidence="2">Muscle</tissue>
    </source>
</reference>
<evidence type="ECO:0000313" key="3">
    <source>
        <dbReference type="Proteomes" id="UP000518266"/>
    </source>
</evidence>
<sequence length="100" mass="10718">MYSDDILMDRSVSVSVGVVLALLPLSSGMEDDLSTETTAVQRNSAQNPQLRRNTGPDCRESPGRRYDGGLHDYIGVFDVGFTLHHPELQLGGAGPPTGTC</sequence>
<evidence type="ECO:0000313" key="2">
    <source>
        <dbReference type="EMBL" id="KAF3841639.1"/>
    </source>
</evidence>
<gene>
    <name evidence="2" type="ORF">F7725_023590</name>
</gene>